<name>A0A9P0M8B7_ACAOB</name>
<accession>A0A9P0M8B7</accession>
<dbReference type="EMBL" id="CAKOFQ010007874">
    <property type="protein sequence ID" value="CAH2009364.1"/>
    <property type="molecule type" value="Genomic_DNA"/>
</dbReference>
<proteinExistence type="predicted"/>
<dbReference type="AlphaFoldDB" id="A0A9P0M8B7"/>
<reference evidence="1" key="1">
    <citation type="submission" date="2022-03" db="EMBL/GenBank/DDBJ databases">
        <authorList>
            <person name="Sayadi A."/>
        </authorList>
    </citation>
    <scope>NUCLEOTIDE SEQUENCE</scope>
</reference>
<evidence type="ECO:0000313" key="2">
    <source>
        <dbReference type="Proteomes" id="UP001152888"/>
    </source>
</evidence>
<comment type="caution">
    <text evidence="1">The sequence shown here is derived from an EMBL/GenBank/DDBJ whole genome shotgun (WGS) entry which is preliminary data.</text>
</comment>
<keyword evidence="2" id="KW-1185">Reference proteome</keyword>
<sequence>MQNRLGQVNKIFLIFQTLDGIQNMCVRANTCFNFVKCRNTECCRPKSSLFRLLDRFLPPPVKVKKQLMTWFWMKEGNFLIFQSN</sequence>
<protein>
    <submittedName>
        <fullName evidence="1">Uncharacterized protein</fullName>
    </submittedName>
</protein>
<evidence type="ECO:0000313" key="1">
    <source>
        <dbReference type="EMBL" id="CAH2009364.1"/>
    </source>
</evidence>
<organism evidence="1 2">
    <name type="scientific">Acanthoscelides obtectus</name>
    <name type="common">Bean weevil</name>
    <name type="synonym">Bruchus obtectus</name>
    <dbReference type="NCBI Taxonomy" id="200917"/>
    <lineage>
        <taxon>Eukaryota</taxon>
        <taxon>Metazoa</taxon>
        <taxon>Ecdysozoa</taxon>
        <taxon>Arthropoda</taxon>
        <taxon>Hexapoda</taxon>
        <taxon>Insecta</taxon>
        <taxon>Pterygota</taxon>
        <taxon>Neoptera</taxon>
        <taxon>Endopterygota</taxon>
        <taxon>Coleoptera</taxon>
        <taxon>Polyphaga</taxon>
        <taxon>Cucujiformia</taxon>
        <taxon>Chrysomeloidea</taxon>
        <taxon>Chrysomelidae</taxon>
        <taxon>Bruchinae</taxon>
        <taxon>Bruchini</taxon>
        <taxon>Acanthoscelides</taxon>
    </lineage>
</organism>
<gene>
    <name evidence="1" type="ORF">ACAOBT_LOCUS30809</name>
</gene>
<dbReference type="Proteomes" id="UP001152888">
    <property type="component" value="Unassembled WGS sequence"/>
</dbReference>